<evidence type="ECO:0000313" key="4">
    <source>
        <dbReference type="Proteomes" id="UP000315983"/>
    </source>
</evidence>
<comment type="caution">
    <text evidence="3">The sequence shown here is derived from an EMBL/GenBank/DDBJ whole genome shotgun (WGS) entry which is preliminary data.</text>
</comment>
<dbReference type="Proteomes" id="UP000677457">
    <property type="component" value="Unassembled WGS sequence"/>
</dbReference>
<dbReference type="EMBL" id="BOQM01000046">
    <property type="protein sequence ID" value="GIM87831.1"/>
    <property type="molecule type" value="Genomic_DNA"/>
</dbReference>
<feature type="domain" description="DUF4240" evidence="1">
    <location>
        <begin position="1"/>
        <end position="125"/>
    </location>
</feature>
<reference evidence="2 5" key="2">
    <citation type="submission" date="2021-03" db="EMBL/GenBank/DDBJ databases">
        <title>Whole genome shotgun sequence of Salinispora arenicola NBRC 105043.</title>
        <authorList>
            <person name="Komaki H."/>
            <person name="Tamura T."/>
        </authorList>
    </citation>
    <scope>NUCLEOTIDE SEQUENCE [LARGE SCALE GENOMIC DNA]</scope>
    <source>
        <strain evidence="2 5">NBRC 105043</strain>
    </source>
</reference>
<protein>
    <submittedName>
        <fullName evidence="3">Uncharacterized protein DUF4240</fullName>
    </submittedName>
</protein>
<dbReference type="RefSeq" id="WP_142116527.1">
    <property type="nucleotide sequence ID" value="NZ_BOQM01000046.1"/>
</dbReference>
<evidence type="ECO:0000313" key="5">
    <source>
        <dbReference type="Proteomes" id="UP000677457"/>
    </source>
</evidence>
<dbReference type="InterPro" id="IPR025334">
    <property type="entry name" value="DUF4240"/>
</dbReference>
<accession>A0A542XQV1</accession>
<dbReference type="EMBL" id="VFOL01000001">
    <property type="protein sequence ID" value="TQL38190.1"/>
    <property type="molecule type" value="Genomic_DNA"/>
</dbReference>
<sequence>MTFQEFWRLIALIGGYPVADEREPFRALEEELAGREVEEITSFEDLLASALFRLDRRTYADLPTIDTGRTQSTDSFLYNRCAVVVAGEVAYESVLAGSRSFQDYTHSCLPSSERILYVAQKAYERKTGTPWEYVSAVDYETGSNESEW</sequence>
<dbReference type="Pfam" id="PF14024">
    <property type="entry name" value="DUF4240"/>
    <property type="match status" value="1"/>
</dbReference>
<gene>
    <name evidence="3" type="ORF">FB564_3380</name>
    <name evidence="2" type="ORF">Sar04_45670</name>
</gene>
<evidence type="ECO:0000313" key="2">
    <source>
        <dbReference type="EMBL" id="GIM87831.1"/>
    </source>
</evidence>
<dbReference type="AlphaFoldDB" id="A0A542XQV1"/>
<evidence type="ECO:0000259" key="1">
    <source>
        <dbReference type="Pfam" id="PF14024"/>
    </source>
</evidence>
<name>A0A542XQV1_SALAC</name>
<organism evidence="3 4">
    <name type="scientific">Salinispora arenicola</name>
    <dbReference type="NCBI Taxonomy" id="168697"/>
    <lineage>
        <taxon>Bacteria</taxon>
        <taxon>Bacillati</taxon>
        <taxon>Actinomycetota</taxon>
        <taxon>Actinomycetes</taxon>
        <taxon>Micromonosporales</taxon>
        <taxon>Micromonosporaceae</taxon>
        <taxon>Salinispora</taxon>
    </lineage>
</organism>
<proteinExistence type="predicted"/>
<reference evidence="3 4" key="1">
    <citation type="submission" date="2019-06" db="EMBL/GenBank/DDBJ databases">
        <title>Sequencing the genomes of 1000 actinobacteria strains.</title>
        <authorList>
            <person name="Klenk H.-P."/>
        </authorList>
    </citation>
    <scope>NUCLEOTIDE SEQUENCE [LARGE SCALE GENOMIC DNA]</scope>
    <source>
        <strain evidence="3 4">DSM 44819</strain>
    </source>
</reference>
<dbReference type="Proteomes" id="UP000315983">
    <property type="component" value="Unassembled WGS sequence"/>
</dbReference>
<keyword evidence="5" id="KW-1185">Reference proteome</keyword>
<dbReference type="GeneID" id="93772578"/>
<evidence type="ECO:0000313" key="3">
    <source>
        <dbReference type="EMBL" id="TQL38190.1"/>
    </source>
</evidence>